<dbReference type="EMBL" id="CP060131">
    <property type="protein sequence ID" value="QNG51639.1"/>
    <property type="molecule type" value="Genomic_DNA"/>
</dbReference>
<accession>A0A7G7MFS8</accession>
<proteinExistence type="predicted"/>
<dbReference type="AlphaFoldDB" id="A0A7G7MFS8"/>
<dbReference type="Proteomes" id="UP000515728">
    <property type="component" value="Chromosome"/>
</dbReference>
<gene>
    <name evidence="1" type="ORF">H6H00_26625</name>
</gene>
<dbReference type="RefSeq" id="WP_185718393.1">
    <property type="nucleotide sequence ID" value="NZ_BAAAWI010000001.1"/>
</dbReference>
<keyword evidence="2" id="KW-1185">Reference proteome</keyword>
<reference evidence="1 2" key="1">
    <citation type="submission" date="2020-08" db="EMBL/GenBank/DDBJ databases">
        <authorList>
            <person name="Mo P."/>
        </authorList>
    </citation>
    <scope>NUCLEOTIDE SEQUENCE [LARGE SCALE GENOMIC DNA]</scope>
    <source>
        <strain evidence="1 2">CGMCC 4.1532</strain>
    </source>
</reference>
<name>A0A7G7MFS8_9PSEU</name>
<evidence type="ECO:0000313" key="1">
    <source>
        <dbReference type="EMBL" id="QNG51639.1"/>
    </source>
</evidence>
<sequence>MPTSDGDLTQRQQQVLQHVTDGLVDDIYFEFAQARAREEFLDHLVERLDPAEVDRAIEMIFQAA</sequence>
<evidence type="ECO:0000313" key="2">
    <source>
        <dbReference type="Proteomes" id="UP000515728"/>
    </source>
</evidence>
<dbReference type="KEGG" id="ppel:H6H00_26625"/>
<protein>
    <submittedName>
        <fullName evidence="1">Uncharacterized protein</fullName>
    </submittedName>
</protein>
<organism evidence="1 2">
    <name type="scientific">Pseudonocardia petroleophila</name>
    <dbReference type="NCBI Taxonomy" id="37331"/>
    <lineage>
        <taxon>Bacteria</taxon>
        <taxon>Bacillati</taxon>
        <taxon>Actinomycetota</taxon>
        <taxon>Actinomycetes</taxon>
        <taxon>Pseudonocardiales</taxon>
        <taxon>Pseudonocardiaceae</taxon>
        <taxon>Pseudonocardia</taxon>
    </lineage>
</organism>